<evidence type="ECO:0000313" key="12">
    <source>
        <dbReference type="EMBL" id="HIR04726.1"/>
    </source>
</evidence>
<dbReference type="InterPro" id="IPR024953">
    <property type="entry name" value="PP_kinase_middle"/>
</dbReference>
<dbReference type="InterPro" id="IPR025198">
    <property type="entry name" value="PPK_N_dom"/>
</dbReference>
<evidence type="ECO:0000256" key="7">
    <source>
        <dbReference type="RuleBase" id="RU003800"/>
    </source>
</evidence>
<dbReference type="PIRSF" id="PIRSF015589">
    <property type="entry name" value="PP_kinase"/>
    <property type="match status" value="1"/>
</dbReference>
<comment type="PTM">
    <text evidence="6 7">An intermediate of this reaction is the autophosphorylated ppk in which a phosphate is covalently linked to a histidine residue through a N-P bond.</text>
</comment>
<dbReference type="Gene3D" id="1.20.58.310">
    <property type="entry name" value="Polyphosphate kinase N-terminal domain"/>
    <property type="match status" value="1"/>
</dbReference>
<reference evidence="12" key="2">
    <citation type="journal article" date="2021" name="PeerJ">
        <title>Extensive microbial diversity within the chicken gut microbiome revealed by metagenomics and culture.</title>
        <authorList>
            <person name="Gilroy R."/>
            <person name="Ravi A."/>
            <person name="Getino M."/>
            <person name="Pursley I."/>
            <person name="Horton D.L."/>
            <person name="Alikhan N.F."/>
            <person name="Baker D."/>
            <person name="Gharbi K."/>
            <person name="Hall N."/>
            <person name="Watson M."/>
            <person name="Adriaenssens E.M."/>
            <person name="Foster-Nyarko E."/>
            <person name="Jarju S."/>
            <person name="Secka A."/>
            <person name="Antonio M."/>
            <person name="Oren A."/>
            <person name="Chaudhuri R.R."/>
            <person name="La Ragione R."/>
            <person name="Hildebrand F."/>
            <person name="Pallen M.J."/>
        </authorList>
    </citation>
    <scope>NUCLEOTIDE SEQUENCE</scope>
    <source>
        <strain evidence="12">CHK180-2868</strain>
    </source>
</reference>
<feature type="binding site" evidence="6">
    <location>
        <position position="571"/>
    </location>
    <ligand>
        <name>ATP</name>
        <dbReference type="ChEBI" id="CHEBI:30616"/>
    </ligand>
</feature>
<evidence type="ECO:0000256" key="1">
    <source>
        <dbReference type="ARBA" id="ARBA00022553"/>
    </source>
</evidence>
<organism evidence="12 13">
    <name type="scientific">Candidatus Copromonas faecavium</name>
    <name type="common">nom. illeg.</name>
    <dbReference type="NCBI Taxonomy" id="2840740"/>
    <lineage>
        <taxon>Bacteria</taxon>
        <taxon>Bacillati</taxon>
        <taxon>Bacillota</taxon>
        <taxon>Clostridia</taxon>
        <taxon>Lachnospirales</taxon>
        <taxon>Lachnospiraceae</taxon>
        <taxon>Candidatus Copromonas (nom. illeg.)</taxon>
    </lineage>
</organism>
<comment type="similarity">
    <text evidence="6 7">Belongs to the polyphosphate kinase 1 (PPK1) family.</text>
</comment>
<evidence type="ECO:0000259" key="11">
    <source>
        <dbReference type="Pfam" id="PF17941"/>
    </source>
</evidence>
<dbReference type="Gene3D" id="3.30.1840.10">
    <property type="entry name" value="Polyphosphate kinase middle domain"/>
    <property type="match status" value="1"/>
</dbReference>
<dbReference type="Gene3D" id="3.30.870.10">
    <property type="entry name" value="Endonuclease Chain A"/>
    <property type="match status" value="2"/>
</dbReference>
<reference evidence="12" key="1">
    <citation type="submission" date="2020-10" db="EMBL/GenBank/DDBJ databases">
        <authorList>
            <person name="Gilroy R."/>
        </authorList>
    </citation>
    <scope>NUCLEOTIDE SEQUENCE</scope>
    <source>
        <strain evidence="12">CHK180-2868</strain>
    </source>
</reference>
<keyword evidence="6" id="KW-0460">Magnesium</keyword>
<feature type="binding site" evidence="6">
    <location>
        <position position="382"/>
    </location>
    <ligand>
        <name>Mg(2+)</name>
        <dbReference type="ChEBI" id="CHEBI:18420"/>
    </ligand>
</feature>
<feature type="binding site" evidence="6">
    <location>
        <position position="599"/>
    </location>
    <ligand>
        <name>ATP</name>
        <dbReference type="ChEBI" id="CHEBI:30616"/>
    </ligand>
</feature>
<gene>
    <name evidence="12" type="primary">ppk1</name>
    <name evidence="6" type="synonym">ppk</name>
    <name evidence="12" type="ORF">IAB28_01990</name>
</gene>
<dbReference type="Pfam" id="PF13090">
    <property type="entry name" value="PP_kinase_C"/>
    <property type="match status" value="1"/>
</dbReference>
<evidence type="ECO:0000256" key="4">
    <source>
        <dbReference type="ARBA" id="ARBA00022777"/>
    </source>
</evidence>
<evidence type="ECO:0000259" key="9">
    <source>
        <dbReference type="Pfam" id="PF13089"/>
    </source>
</evidence>
<dbReference type="PANTHER" id="PTHR30218:SF0">
    <property type="entry name" value="POLYPHOSPHATE KINASE"/>
    <property type="match status" value="1"/>
</dbReference>
<dbReference type="InterPro" id="IPR036832">
    <property type="entry name" value="PPK_N_dom_sf"/>
</dbReference>
<name>A0A9D1D432_9FIRM</name>
<evidence type="ECO:0000256" key="2">
    <source>
        <dbReference type="ARBA" id="ARBA00022679"/>
    </source>
</evidence>
<evidence type="ECO:0000256" key="5">
    <source>
        <dbReference type="ARBA" id="ARBA00022840"/>
    </source>
</evidence>
<keyword evidence="2 6" id="KW-0808">Transferase</keyword>
<feature type="binding site" evidence="6">
    <location>
        <position position="475"/>
    </location>
    <ligand>
        <name>ATP</name>
        <dbReference type="ChEBI" id="CHEBI:30616"/>
    </ligand>
</feature>
<dbReference type="InterPro" id="IPR041108">
    <property type="entry name" value="PP_kinase_C_1"/>
</dbReference>
<dbReference type="CDD" id="cd09169">
    <property type="entry name" value="PLDc_PPK1_C2_unchar"/>
    <property type="match status" value="1"/>
</dbReference>
<dbReference type="NCBIfam" id="NF003917">
    <property type="entry name" value="PRK05443.1-1"/>
    <property type="match status" value="1"/>
</dbReference>
<keyword evidence="5 6" id="KW-0067">ATP-binding</keyword>
<dbReference type="CDD" id="cd09166">
    <property type="entry name" value="PLDc_PPK1_C1_unchar"/>
    <property type="match status" value="1"/>
</dbReference>
<comment type="cofactor">
    <cofactor evidence="6">
        <name>Mg(2+)</name>
        <dbReference type="ChEBI" id="CHEBI:18420"/>
    </cofactor>
</comment>
<keyword evidence="3 6" id="KW-0547">Nucleotide-binding</keyword>
<dbReference type="InterPro" id="IPR003414">
    <property type="entry name" value="PP_kinase"/>
</dbReference>
<comment type="catalytic activity">
    <reaction evidence="6 7">
        <text>[phosphate](n) + ATP = [phosphate](n+1) + ADP</text>
        <dbReference type="Rhea" id="RHEA:19573"/>
        <dbReference type="Rhea" id="RHEA-COMP:9859"/>
        <dbReference type="Rhea" id="RHEA-COMP:14280"/>
        <dbReference type="ChEBI" id="CHEBI:16838"/>
        <dbReference type="ChEBI" id="CHEBI:30616"/>
        <dbReference type="ChEBI" id="CHEBI:456216"/>
        <dbReference type="EC" id="2.7.4.1"/>
    </reaction>
</comment>
<dbReference type="AlphaFoldDB" id="A0A9D1D432"/>
<dbReference type="SUPFAM" id="SSF140356">
    <property type="entry name" value="PPK N-terminal domain-like"/>
    <property type="match status" value="1"/>
</dbReference>
<keyword evidence="1 6" id="KW-0597">Phosphoprotein</keyword>
<dbReference type="InterPro" id="IPR036830">
    <property type="entry name" value="PP_kinase_middle_dom_sf"/>
</dbReference>
<dbReference type="NCBIfam" id="NF003921">
    <property type="entry name" value="PRK05443.2-2"/>
    <property type="match status" value="1"/>
</dbReference>
<dbReference type="HAMAP" id="MF_00347">
    <property type="entry name" value="Polyphosphate_kinase"/>
    <property type="match status" value="1"/>
</dbReference>
<evidence type="ECO:0000256" key="3">
    <source>
        <dbReference type="ARBA" id="ARBA00022741"/>
    </source>
</evidence>
<dbReference type="EMBL" id="DVGC01000007">
    <property type="protein sequence ID" value="HIR04726.1"/>
    <property type="molecule type" value="Genomic_DNA"/>
</dbReference>
<dbReference type="GO" id="GO:0009358">
    <property type="term" value="C:polyphosphate kinase complex"/>
    <property type="evidence" value="ECO:0007669"/>
    <property type="project" value="InterPro"/>
</dbReference>
<feature type="domain" description="Polyphosphate kinase N-terminal" evidence="9">
    <location>
        <begin position="17"/>
        <end position="123"/>
    </location>
</feature>
<keyword evidence="6" id="KW-0479">Metal-binding</keyword>
<feature type="active site" description="Phosphohistidine intermediate" evidence="6">
    <location>
        <position position="442"/>
    </location>
</feature>
<protein>
    <recommendedName>
        <fullName evidence="6 7">Polyphosphate kinase</fullName>
        <ecNumber evidence="6 7">2.7.4.1</ecNumber>
    </recommendedName>
    <alternativeName>
        <fullName evidence="6">ATP-polyphosphate phosphotransferase</fullName>
    </alternativeName>
    <alternativeName>
        <fullName evidence="6">Polyphosphoric acid kinase</fullName>
    </alternativeName>
</protein>
<dbReference type="GO" id="GO:0005524">
    <property type="term" value="F:ATP binding"/>
    <property type="evidence" value="ECO:0007669"/>
    <property type="project" value="UniProtKB-KW"/>
</dbReference>
<dbReference type="Pfam" id="PF17941">
    <property type="entry name" value="PP_kinase_C_1"/>
    <property type="match status" value="1"/>
</dbReference>
<dbReference type="Pfam" id="PF13089">
    <property type="entry name" value="PP_kinase_N"/>
    <property type="match status" value="1"/>
</dbReference>
<dbReference type="InterPro" id="IPR025200">
    <property type="entry name" value="PPK_C_dom2"/>
</dbReference>
<feature type="domain" description="Polyphosphate kinase middle" evidence="8">
    <location>
        <begin position="135"/>
        <end position="308"/>
    </location>
</feature>
<feature type="binding site" evidence="6">
    <location>
        <position position="412"/>
    </location>
    <ligand>
        <name>Mg(2+)</name>
        <dbReference type="ChEBI" id="CHEBI:18420"/>
    </ligand>
</feature>
<comment type="function">
    <text evidence="6 7">Catalyzes the reversible transfer of the terminal phosphate of ATP to form a long-chain polyphosphate (polyP).</text>
</comment>
<dbReference type="Proteomes" id="UP000824250">
    <property type="component" value="Unassembled WGS sequence"/>
</dbReference>
<dbReference type="EC" id="2.7.4.1" evidence="6 7"/>
<dbReference type="SUPFAM" id="SSF143724">
    <property type="entry name" value="PHP14-like"/>
    <property type="match status" value="1"/>
</dbReference>
<dbReference type="NCBIfam" id="TIGR03705">
    <property type="entry name" value="poly_P_kin"/>
    <property type="match status" value="1"/>
</dbReference>
<sequence length="695" mass="79555">MEEEEKAMNEGTIQNCFINRELSWLKFNERVLEEAADESIPLCERLSFLSIFQSNLDEFFMVRVGSIHDMQLLKKQVRENKTNMTAKAQIDAILAQTRELTARKDWVYEQLMAQVEAEGIRIVDFHSISDVESGHMKRYFEQEIQPLLSTIVVGKKQPFPFLQNKGIYAAAVLETKNEKAKIGIIPCGSRVFERLIPVPTRPGSFMLAEELILHYLPSVFSKYKVAEKSIIRVTRNADIDADRMYDEDSNYREYMEELIKQRRRLCPIRLEMTRSLDNTITDRLCQILELDPAQVFLSRSPLDLSFVSGIQDELHSRSELFYPKRTPQLPAAIEPGRRILDQALERDLLLSYPYESMKPFLTMLHEAAVDPKVVSIKMTLYRLAKDSKVVEALVEAAENGKQVDVLVELKARFDEENNIAWSRLLEDAGCHVIYGLDGYKVHSKLCLITRKDETGIEYITQVGTGNYNEKTSRLYTDLSLITRNKEIGLDALEIFKSLSMGETVEETKCLLVAPNCLQNRVLAFINREIEKAEKGEDAYIGIKINSLTDKKIMDKLIEASQAGVKIEMIVRGICCLQPGIEGFTENIHVISIVGRYLEHSRIYIFGAGEQADMYISSADFMTRNTERRVEVAIPLYDREIRMRVQELFGIMLSDNVKARELCPDGIYRRAAAGDTPLNSQEVLFDMAYEAHRNEG</sequence>
<dbReference type="SUPFAM" id="SSF56024">
    <property type="entry name" value="Phospholipase D/nuclease"/>
    <property type="match status" value="2"/>
</dbReference>
<evidence type="ECO:0000313" key="13">
    <source>
        <dbReference type="Proteomes" id="UP000824250"/>
    </source>
</evidence>
<accession>A0A9D1D432</accession>
<evidence type="ECO:0000256" key="6">
    <source>
        <dbReference type="HAMAP-Rule" id="MF_00347"/>
    </source>
</evidence>
<dbReference type="GO" id="GO:0008976">
    <property type="term" value="F:polyphosphate kinase activity"/>
    <property type="evidence" value="ECO:0007669"/>
    <property type="project" value="UniProtKB-UniRule"/>
</dbReference>
<dbReference type="GO" id="GO:0006799">
    <property type="term" value="P:polyphosphate biosynthetic process"/>
    <property type="evidence" value="ECO:0007669"/>
    <property type="project" value="UniProtKB-UniRule"/>
</dbReference>
<feature type="binding site" evidence="6">
    <location>
        <position position="55"/>
    </location>
    <ligand>
        <name>ATP</name>
        <dbReference type="ChEBI" id="CHEBI:30616"/>
    </ligand>
</feature>
<evidence type="ECO:0000259" key="8">
    <source>
        <dbReference type="Pfam" id="PF02503"/>
    </source>
</evidence>
<comment type="caution">
    <text evidence="12">The sequence shown here is derived from an EMBL/GenBank/DDBJ whole genome shotgun (WGS) entry which is preliminary data.</text>
</comment>
<evidence type="ECO:0000259" key="10">
    <source>
        <dbReference type="Pfam" id="PF13090"/>
    </source>
</evidence>
<feature type="domain" description="Polyphosphate kinase C-terminal" evidence="11">
    <location>
        <begin position="339"/>
        <end position="500"/>
    </location>
</feature>
<feature type="domain" description="Polyphosphate kinase C-terminal" evidence="10">
    <location>
        <begin position="510"/>
        <end position="680"/>
    </location>
</feature>
<proteinExistence type="inferred from homology"/>
<keyword evidence="4 6" id="KW-0418">Kinase</keyword>
<dbReference type="GO" id="GO:0046872">
    <property type="term" value="F:metal ion binding"/>
    <property type="evidence" value="ECO:0007669"/>
    <property type="project" value="UniProtKB-KW"/>
</dbReference>
<dbReference type="PANTHER" id="PTHR30218">
    <property type="entry name" value="POLYPHOSPHATE KINASE"/>
    <property type="match status" value="1"/>
</dbReference>
<dbReference type="Pfam" id="PF02503">
    <property type="entry name" value="PP_kinase"/>
    <property type="match status" value="1"/>
</dbReference>